<dbReference type="Proteomes" id="UP000308600">
    <property type="component" value="Unassembled WGS sequence"/>
</dbReference>
<evidence type="ECO:0000313" key="2">
    <source>
        <dbReference type="Proteomes" id="UP000308600"/>
    </source>
</evidence>
<reference evidence="1 2" key="1">
    <citation type="journal article" date="2019" name="Nat. Ecol. Evol.">
        <title>Megaphylogeny resolves global patterns of mushroom evolution.</title>
        <authorList>
            <person name="Varga T."/>
            <person name="Krizsan K."/>
            <person name="Foldi C."/>
            <person name="Dima B."/>
            <person name="Sanchez-Garcia M."/>
            <person name="Sanchez-Ramirez S."/>
            <person name="Szollosi G.J."/>
            <person name="Szarkandi J.G."/>
            <person name="Papp V."/>
            <person name="Albert L."/>
            <person name="Andreopoulos W."/>
            <person name="Angelini C."/>
            <person name="Antonin V."/>
            <person name="Barry K.W."/>
            <person name="Bougher N.L."/>
            <person name="Buchanan P."/>
            <person name="Buyck B."/>
            <person name="Bense V."/>
            <person name="Catcheside P."/>
            <person name="Chovatia M."/>
            <person name="Cooper J."/>
            <person name="Damon W."/>
            <person name="Desjardin D."/>
            <person name="Finy P."/>
            <person name="Geml J."/>
            <person name="Haridas S."/>
            <person name="Hughes K."/>
            <person name="Justo A."/>
            <person name="Karasinski D."/>
            <person name="Kautmanova I."/>
            <person name="Kiss B."/>
            <person name="Kocsube S."/>
            <person name="Kotiranta H."/>
            <person name="LaButti K.M."/>
            <person name="Lechner B.E."/>
            <person name="Liimatainen K."/>
            <person name="Lipzen A."/>
            <person name="Lukacs Z."/>
            <person name="Mihaltcheva S."/>
            <person name="Morgado L.N."/>
            <person name="Niskanen T."/>
            <person name="Noordeloos M.E."/>
            <person name="Ohm R.A."/>
            <person name="Ortiz-Santana B."/>
            <person name="Ovrebo C."/>
            <person name="Racz N."/>
            <person name="Riley R."/>
            <person name="Savchenko A."/>
            <person name="Shiryaev A."/>
            <person name="Soop K."/>
            <person name="Spirin V."/>
            <person name="Szebenyi C."/>
            <person name="Tomsovsky M."/>
            <person name="Tulloss R.E."/>
            <person name="Uehling J."/>
            <person name="Grigoriev I.V."/>
            <person name="Vagvolgyi C."/>
            <person name="Papp T."/>
            <person name="Martin F.M."/>
            <person name="Miettinen O."/>
            <person name="Hibbett D.S."/>
            <person name="Nagy L.G."/>
        </authorList>
    </citation>
    <scope>NUCLEOTIDE SEQUENCE [LARGE SCALE GENOMIC DNA]</scope>
    <source>
        <strain evidence="1 2">NL-1719</strain>
    </source>
</reference>
<gene>
    <name evidence="1" type="ORF">BDN72DRAFT_798009</name>
</gene>
<keyword evidence="2" id="KW-1185">Reference proteome</keyword>
<dbReference type="EMBL" id="ML208356">
    <property type="protein sequence ID" value="TFK68260.1"/>
    <property type="molecule type" value="Genomic_DNA"/>
</dbReference>
<proteinExistence type="predicted"/>
<accession>A0ACD3AR17</accession>
<name>A0ACD3AR17_9AGAR</name>
<evidence type="ECO:0000313" key="1">
    <source>
        <dbReference type="EMBL" id="TFK68260.1"/>
    </source>
</evidence>
<sequence>MPRPAPLSSTSARPNATDYQLLTPRTPHSRTGRAEEAFTDVELDDFTNNSNANNDYEHDDRYLNPRAPLLGGRDGRLAATSSASSGYRSRGDDYDASSKKDKLFEGLTVPMVMGRLPLVLGTMAAGFLLVLVFLSVKKPETLQQLVGVQSASATVEAAVATATEALDASSDSKPQGQQQQQVELTPPPSHPSSNTISYSNYTQFPLLPDQYRDECAKLMHGYMSHGDYWNPPLHTNGEIPDVEHHDVKPDSTYSLPEGGVNTVCKSTITYMLDGKVGLLADLALMAQVAALARERNRTFFIDDTYWNRGKWTDHFQPVQAGQPGPEPGCRAPPPEELVACPRLARHWVVNSRTVRYHLGHGFQNHYQDAYGRFLNRLRPIFDAGAASFTETIRPNALTAALIRAARQELKRVIEQKQRQLFSSIGLENTSEEDPDAILPYVSVHVRRGDRKPKSYSFLGEKIPTKIYTDALTTVWNRIVDEKYPTIGTSDKEALQSSIVVYFASDSPEALGEFREPFLVAESESSAPPDQKKTPMVFSLWESNNPELRVLGSRGDYHQREFDELDEGARVRATRGMIVDFAMINGFWSWPGEVKPQAVVCAISSNICRVSAMGLGWDIAFGGVNTMGDWNNTGRGWIDVDLNGRVIPSWEAFELF</sequence>
<organism evidence="1 2">
    <name type="scientific">Pluteus cervinus</name>
    <dbReference type="NCBI Taxonomy" id="181527"/>
    <lineage>
        <taxon>Eukaryota</taxon>
        <taxon>Fungi</taxon>
        <taxon>Dikarya</taxon>
        <taxon>Basidiomycota</taxon>
        <taxon>Agaricomycotina</taxon>
        <taxon>Agaricomycetes</taxon>
        <taxon>Agaricomycetidae</taxon>
        <taxon>Agaricales</taxon>
        <taxon>Pluteineae</taxon>
        <taxon>Pluteaceae</taxon>
        <taxon>Pluteus</taxon>
    </lineage>
</organism>
<protein>
    <submittedName>
        <fullName evidence="1">Uncharacterized protein</fullName>
    </submittedName>
</protein>